<sequence>MMMLGLIKVQLFSVRPGYQATNPSRFSVLLLYLFLHMHRSTCLTIYGL</sequence>
<evidence type="ECO:0000313" key="1">
    <source>
        <dbReference type="EMBL" id="MBX25734.1"/>
    </source>
</evidence>
<organism evidence="1">
    <name type="scientific">Rhizophora mucronata</name>
    <name type="common">Asiatic mangrove</name>
    <dbReference type="NCBI Taxonomy" id="61149"/>
    <lineage>
        <taxon>Eukaryota</taxon>
        <taxon>Viridiplantae</taxon>
        <taxon>Streptophyta</taxon>
        <taxon>Embryophyta</taxon>
        <taxon>Tracheophyta</taxon>
        <taxon>Spermatophyta</taxon>
        <taxon>Magnoliopsida</taxon>
        <taxon>eudicotyledons</taxon>
        <taxon>Gunneridae</taxon>
        <taxon>Pentapetalae</taxon>
        <taxon>rosids</taxon>
        <taxon>fabids</taxon>
        <taxon>Malpighiales</taxon>
        <taxon>Rhizophoraceae</taxon>
        <taxon>Rhizophora</taxon>
    </lineage>
</organism>
<proteinExistence type="predicted"/>
<reference evidence="1" key="1">
    <citation type="submission" date="2018-02" db="EMBL/GenBank/DDBJ databases">
        <title>Rhizophora mucronata_Transcriptome.</title>
        <authorList>
            <person name="Meera S.P."/>
            <person name="Sreeshan A."/>
            <person name="Augustine A."/>
        </authorList>
    </citation>
    <scope>NUCLEOTIDE SEQUENCE</scope>
    <source>
        <tissue evidence="1">Leaf</tissue>
    </source>
</reference>
<accession>A0A2P2M698</accession>
<dbReference type="EMBL" id="GGEC01045250">
    <property type="protein sequence ID" value="MBX25734.1"/>
    <property type="molecule type" value="Transcribed_RNA"/>
</dbReference>
<dbReference type="AlphaFoldDB" id="A0A2P2M698"/>
<name>A0A2P2M698_RHIMU</name>
<protein>
    <submittedName>
        <fullName evidence="1">Uncharacterized protein</fullName>
    </submittedName>
</protein>